<dbReference type="SUPFAM" id="SSF102114">
    <property type="entry name" value="Radical SAM enzymes"/>
    <property type="match status" value="1"/>
</dbReference>
<evidence type="ECO:0000256" key="4">
    <source>
        <dbReference type="ARBA" id="ARBA00022485"/>
    </source>
</evidence>
<keyword evidence="8 13" id="KW-0479">Metal-binding</keyword>
<dbReference type="InterPro" id="IPR012839">
    <property type="entry name" value="Organic_radical_activase"/>
</dbReference>
<keyword evidence="5 13" id="KW-0963">Cytoplasm</keyword>
<evidence type="ECO:0000256" key="11">
    <source>
        <dbReference type="ARBA" id="ARBA00023014"/>
    </source>
</evidence>
<dbReference type="PROSITE" id="PS51918">
    <property type="entry name" value="RADICAL_SAM"/>
    <property type="match status" value="1"/>
</dbReference>
<sequence>MTGIFGVPAMSTTTNIIPTADLSTTAPPATLGRIHSFESCGTVDGPGIRFIVFFQGCLMRCLYCHNRDTWDTHTGKMVTVEELMKEAVTYRHFMNATGGGVTASGGEAILQAEFVRDWFRACKAQNIHTCLDTNGFVRRYDPVIDELMEVTDLVMLDLKQLNDDIHQTLVGVSNHRTLEFARYLAKRNQKTWVRYVVVPGWSDDDHSVHLLGEFTKDMKNIEKIELLPYHELGKHKWETMGEEYKLDGVKPPSKEIMERVKSILESYGHKVMY</sequence>
<dbReference type="InterPro" id="IPR058240">
    <property type="entry name" value="rSAM_sf"/>
</dbReference>
<dbReference type="GO" id="GO:0005737">
    <property type="term" value="C:cytoplasm"/>
    <property type="evidence" value="ECO:0007669"/>
    <property type="project" value="UniProtKB-SubCell"/>
</dbReference>
<evidence type="ECO:0000313" key="16">
    <source>
        <dbReference type="Proteomes" id="UP000004506"/>
    </source>
</evidence>
<keyword evidence="11 13" id="KW-0411">Iron-sulfur</keyword>
<dbReference type="GO" id="GO:0051539">
    <property type="term" value="F:4 iron, 4 sulfur cluster binding"/>
    <property type="evidence" value="ECO:0007669"/>
    <property type="project" value="UniProtKB-UniRule"/>
</dbReference>
<dbReference type="PROSITE" id="PS01087">
    <property type="entry name" value="RADICAL_ACTIVATING"/>
    <property type="match status" value="1"/>
</dbReference>
<comment type="similarity">
    <text evidence="3 13">Belongs to the organic radical-activating enzymes family.</text>
</comment>
<dbReference type="SFLD" id="SFLDF00278">
    <property type="entry name" value="pyruvate_formate-lyase_activas"/>
    <property type="match status" value="1"/>
</dbReference>
<dbReference type="NCBIfam" id="TIGR02493">
    <property type="entry name" value="PFLA"/>
    <property type="match status" value="1"/>
</dbReference>
<comment type="catalytic activity">
    <reaction evidence="12 13">
        <text>glycyl-[formate C-acetyltransferase] + reduced [flavodoxin] + S-adenosyl-L-methionine = glycin-2-yl radical-[formate C-acetyltransferase] + semiquinone [flavodoxin] + 5'-deoxyadenosine + L-methionine + H(+)</text>
        <dbReference type="Rhea" id="RHEA:19225"/>
        <dbReference type="Rhea" id="RHEA-COMP:10622"/>
        <dbReference type="Rhea" id="RHEA-COMP:12190"/>
        <dbReference type="Rhea" id="RHEA-COMP:12191"/>
        <dbReference type="Rhea" id="RHEA-COMP:14480"/>
        <dbReference type="ChEBI" id="CHEBI:15378"/>
        <dbReference type="ChEBI" id="CHEBI:17319"/>
        <dbReference type="ChEBI" id="CHEBI:29947"/>
        <dbReference type="ChEBI" id="CHEBI:32722"/>
        <dbReference type="ChEBI" id="CHEBI:57618"/>
        <dbReference type="ChEBI" id="CHEBI:57844"/>
        <dbReference type="ChEBI" id="CHEBI:59789"/>
        <dbReference type="ChEBI" id="CHEBI:140311"/>
        <dbReference type="EC" id="1.97.1.4"/>
    </reaction>
</comment>
<keyword evidence="15" id="KW-0670">Pyruvate</keyword>
<dbReference type="SFLD" id="SFLDS00029">
    <property type="entry name" value="Radical_SAM"/>
    <property type="match status" value="1"/>
</dbReference>
<dbReference type="InterPro" id="IPR007197">
    <property type="entry name" value="rSAM"/>
</dbReference>
<organism evidence="15 16">
    <name type="scientific">Providencia stuartii ATCC 25827</name>
    <dbReference type="NCBI Taxonomy" id="471874"/>
    <lineage>
        <taxon>Bacteria</taxon>
        <taxon>Pseudomonadati</taxon>
        <taxon>Pseudomonadota</taxon>
        <taxon>Gammaproteobacteria</taxon>
        <taxon>Enterobacterales</taxon>
        <taxon>Morganellaceae</taxon>
        <taxon>Providencia</taxon>
    </lineage>
</organism>
<evidence type="ECO:0000256" key="2">
    <source>
        <dbReference type="ARBA" id="ARBA00004496"/>
    </source>
</evidence>
<dbReference type="CDD" id="cd01335">
    <property type="entry name" value="Radical_SAM"/>
    <property type="match status" value="1"/>
</dbReference>
<dbReference type="InterPro" id="IPR012838">
    <property type="entry name" value="PFL1_activating"/>
</dbReference>
<keyword evidence="6" id="KW-0313">Glucose metabolism</keyword>
<evidence type="ECO:0000256" key="9">
    <source>
        <dbReference type="ARBA" id="ARBA00023002"/>
    </source>
</evidence>
<keyword evidence="7 13" id="KW-0949">S-adenosyl-L-methionine</keyword>
<dbReference type="GO" id="GO:0043365">
    <property type="term" value="F:[formate-C-acetyltransferase]-activating enzyme activity"/>
    <property type="evidence" value="ECO:0007669"/>
    <property type="project" value="UniProtKB-UniRule"/>
</dbReference>
<dbReference type="PANTHER" id="PTHR30352:SF5">
    <property type="entry name" value="PYRUVATE FORMATE-LYASE 1-ACTIVATING ENZYME"/>
    <property type="match status" value="1"/>
</dbReference>
<evidence type="ECO:0000256" key="6">
    <source>
        <dbReference type="ARBA" id="ARBA00022526"/>
    </source>
</evidence>
<evidence type="ECO:0000313" key="15">
    <source>
        <dbReference type="EMBL" id="EDU58558.1"/>
    </source>
</evidence>
<gene>
    <name evidence="15" type="primary">pflA</name>
    <name evidence="15" type="ORF">PROSTU_01734</name>
</gene>
<keyword evidence="10 13" id="KW-0408">Iron</keyword>
<dbReference type="PANTHER" id="PTHR30352">
    <property type="entry name" value="PYRUVATE FORMATE-LYASE-ACTIVATING ENZYME"/>
    <property type="match status" value="1"/>
</dbReference>
<dbReference type="InterPro" id="IPR040074">
    <property type="entry name" value="BssD/PflA/YjjW"/>
</dbReference>
<dbReference type="EC" id="1.97.1.4" evidence="13"/>
<dbReference type="SFLD" id="SFLDG01118">
    <property type="entry name" value="activating_enzymes__group_2"/>
    <property type="match status" value="1"/>
</dbReference>
<dbReference type="AlphaFoldDB" id="A0AA86YH94"/>
<dbReference type="Proteomes" id="UP000004506">
    <property type="component" value="Unassembled WGS sequence"/>
</dbReference>
<dbReference type="InterPro" id="IPR013785">
    <property type="entry name" value="Aldolase_TIM"/>
</dbReference>
<comment type="cofactor">
    <cofactor evidence="13">
        <name>[4Fe-4S] cluster</name>
        <dbReference type="ChEBI" id="CHEBI:49883"/>
    </cofactor>
    <text evidence="13">Binds 1 [4Fe-4S] cluster. The cluster is coordinated with 3 cysteines and an exchangeable S-adenosyl-L-methionine.</text>
</comment>
<comment type="caution">
    <text evidence="15">The sequence shown here is derived from an EMBL/GenBank/DDBJ whole genome shotgun (WGS) entry which is preliminary data.</text>
</comment>
<evidence type="ECO:0000256" key="12">
    <source>
        <dbReference type="ARBA" id="ARBA00047533"/>
    </source>
</evidence>
<name>A0AA86YH94_PROST</name>
<keyword evidence="9 13" id="KW-0560">Oxidoreductase</keyword>
<reference evidence="16" key="1">
    <citation type="submission" date="2008-04" db="EMBL/GenBank/DDBJ databases">
        <title>Draft genome sequence of Providencia stuartii (ATCC 25827).</title>
        <authorList>
            <person name="Sudarsanam P."/>
            <person name="Ley R."/>
            <person name="Guruge J."/>
            <person name="Turnbaugh P.J."/>
            <person name="Mahowald M."/>
            <person name="Liep D."/>
            <person name="Gordon J."/>
        </authorList>
    </citation>
    <scope>NUCLEOTIDE SEQUENCE [LARGE SCALE GENOMIC DNA]</scope>
    <source>
        <strain evidence="16">ATCC 25827</strain>
    </source>
</reference>
<comment type="function">
    <text evidence="13">Activation of pyruvate formate-lyase under anaerobic conditions by generation of an organic free radical, using S-adenosylmethionine and reduced flavodoxin as cosubstrates to produce 5'-deoxy-adenosine.</text>
</comment>
<dbReference type="NCBIfam" id="NF008356">
    <property type="entry name" value="PRK11145.1"/>
    <property type="match status" value="1"/>
</dbReference>
<keyword evidence="6" id="KW-0119">Carbohydrate metabolism</keyword>
<dbReference type="GO" id="GO:0046872">
    <property type="term" value="F:metal ion binding"/>
    <property type="evidence" value="ECO:0007669"/>
    <property type="project" value="UniProtKB-UniRule"/>
</dbReference>
<evidence type="ECO:0000256" key="8">
    <source>
        <dbReference type="ARBA" id="ARBA00022723"/>
    </source>
</evidence>
<dbReference type="SFLD" id="SFLDG01066">
    <property type="entry name" value="organic_radical-activating_enz"/>
    <property type="match status" value="1"/>
</dbReference>
<accession>A0AA86YH94</accession>
<comment type="function">
    <text evidence="1">Activation of pyruvate formate-lyase 1 under anaerobic conditions by generation of an organic free radical, using S-adenosylmethionine and reduced flavodoxin as cosubstrates to produce 5'-deoxy-adenosine.</text>
</comment>
<evidence type="ECO:0000256" key="10">
    <source>
        <dbReference type="ARBA" id="ARBA00023004"/>
    </source>
</evidence>
<keyword evidence="4 13" id="KW-0004">4Fe-4S</keyword>
<evidence type="ECO:0000256" key="1">
    <source>
        <dbReference type="ARBA" id="ARBA00002918"/>
    </source>
</evidence>
<dbReference type="InterPro" id="IPR034465">
    <property type="entry name" value="Pyruvate_for-lyase_activase"/>
</dbReference>
<protein>
    <recommendedName>
        <fullName evidence="13">Pyruvate formate-lyase-activating enzyme</fullName>
        <ecNumber evidence="13">1.97.1.4</ecNumber>
    </recommendedName>
</protein>
<comment type="subcellular location">
    <subcellularLocation>
        <location evidence="2 13">Cytoplasm</location>
    </subcellularLocation>
</comment>
<dbReference type="EMBL" id="ABJD02000101">
    <property type="protein sequence ID" value="EDU58558.1"/>
    <property type="molecule type" value="Genomic_DNA"/>
</dbReference>
<dbReference type="Pfam" id="PF04055">
    <property type="entry name" value="Radical_SAM"/>
    <property type="match status" value="1"/>
</dbReference>
<evidence type="ECO:0000256" key="7">
    <source>
        <dbReference type="ARBA" id="ARBA00022691"/>
    </source>
</evidence>
<dbReference type="GO" id="GO:0006006">
    <property type="term" value="P:glucose metabolic process"/>
    <property type="evidence" value="ECO:0007669"/>
    <property type="project" value="UniProtKB-KW"/>
</dbReference>
<evidence type="ECO:0000256" key="5">
    <source>
        <dbReference type="ARBA" id="ARBA00022490"/>
    </source>
</evidence>
<evidence type="ECO:0000256" key="3">
    <source>
        <dbReference type="ARBA" id="ARBA00009777"/>
    </source>
</evidence>
<dbReference type="PIRSF" id="PIRSF000371">
    <property type="entry name" value="PFL_act_enz"/>
    <property type="match status" value="1"/>
</dbReference>
<reference evidence="15 16" key="3">
    <citation type="submission" date="2008-05" db="EMBL/GenBank/DDBJ databases">
        <authorList>
            <person name="Fulton L."/>
            <person name="Clifton S."/>
            <person name="Fulton B."/>
            <person name="Xu J."/>
            <person name="Minx P."/>
            <person name="Pepin K.H."/>
            <person name="Johnson M."/>
            <person name="Thiruvilangam P."/>
            <person name="Bhonagiri V."/>
            <person name="Nash W.E."/>
            <person name="Mardis E.R."/>
            <person name="Wilson R.K."/>
        </authorList>
    </citation>
    <scope>NUCLEOTIDE SEQUENCE [LARGE SCALE GENOMIC DNA]</scope>
    <source>
        <strain evidence="15 16">ATCC 25827</strain>
    </source>
</reference>
<evidence type="ECO:0000259" key="14">
    <source>
        <dbReference type="PROSITE" id="PS51918"/>
    </source>
</evidence>
<reference evidence="16" key="2">
    <citation type="submission" date="2008-04" db="EMBL/GenBank/DDBJ databases">
        <title>Draft genome sequence of Providencia stuartii(ATCC 25827).</title>
        <authorList>
            <person name="Sudarsanam P."/>
            <person name="Ley R."/>
            <person name="Guruge J."/>
            <person name="Turnbaugh P.J."/>
            <person name="Mahowald M."/>
            <person name="Liep D."/>
            <person name="Gordon J."/>
        </authorList>
    </citation>
    <scope>NUCLEOTIDE SEQUENCE [LARGE SCALE GENOMIC DNA]</scope>
    <source>
        <strain evidence="16">ATCC 25827</strain>
    </source>
</reference>
<dbReference type="InterPro" id="IPR034457">
    <property type="entry name" value="Organic_radical-activating"/>
</dbReference>
<evidence type="ECO:0000256" key="13">
    <source>
        <dbReference type="RuleBase" id="RU362053"/>
    </source>
</evidence>
<dbReference type="Gene3D" id="3.20.20.70">
    <property type="entry name" value="Aldolase class I"/>
    <property type="match status" value="1"/>
</dbReference>
<dbReference type="InterPro" id="IPR001989">
    <property type="entry name" value="Radical_activat_CS"/>
</dbReference>
<feature type="domain" description="Radical SAM core" evidence="14">
    <location>
        <begin position="43"/>
        <end position="266"/>
    </location>
</feature>
<proteinExistence type="inferred from homology"/>